<gene>
    <name evidence="1" type="ORF">BaRGS_00001996</name>
</gene>
<name>A0ABD0M5A0_9CAEN</name>
<dbReference type="AlphaFoldDB" id="A0ABD0M5A0"/>
<dbReference type="EMBL" id="JACVVK020000006">
    <property type="protein sequence ID" value="KAK7506521.1"/>
    <property type="molecule type" value="Genomic_DNA"/>
</dbReference>
<comment type="caution">
    <text evidence="1">The sequence shown here is derived from an EMBL/GenBank/DDBJ whole genome shotgun (WGS) entry which is preliminary data.</text>
</comment>
<feature type="non-terminal residue" evidence="1">
    <location>
        <position position="72"/>
    </location>
</feature>
<reference evidence="1 2" key="1">
    <citation type="journal article" date="2023" name="Sci. Data">
        <title>Genome assembly of the Korean intertidal mud-creeper Batillaria attramentaria.</title>
        <authorList>
            <person name="Patra A.K."/>
            <person name="Ho P.T."/>
            <person name="Jun S."/>
            <person name="Lee S.J."/>
            <person name="Kim Y."/>
            <person name="Won Y.J."/>
        </authorList>
    </citation>
    <scope>NUCLEOTIDE SEQUENCE [LARGE SCALE GENOMIC DNA]</scope>
    <source>
        <strain evidence="1">Wonlab-2016</strain>
    </source>
</reference>
<evidence type="ECO:0000313" key="2">
    <source>
        <dbReference type="Proteomes" id="UP001519460"/>
    </source>
</evidence>
<organism evidence="1 2">
    <name type="scientific">Batillaria attramentaria</name>
    <dbReference type="NCBI Taxonomy" id="370345"/>
    <lineage>
        <taxon>Eukaryota</taxon>
        <taxon>Metazoa</taxon>
        <taxon>Spiralia</taxon>
        <taxon>Lophotrochozoa</taxon>
        <taxon>Mollusca</taxon>
        <taxon>Gastropoda</taxon>
        <taxon>Caenogastropoda</taxon>
        <taxon>Sorbeoconcha</taxon>
        <taxon>Cerithioidea</taxon>
        <taxon>Batillariidae</taxon>
        <taxon>Batillaria</taxon>
    </lineage>
</organism>
<accession>A0ABD0M5A0</accession>
<proteinExistence type="predicted"/>
<protein>
    <submittedName>
        <fullName evidence="1">Uncharacterized protein</fullName>
    </submittedName>
</protein>
<keyword evidence="2" id="KW-1185">Reference proteome</keyword>
<sequence>MRWRRLNLTSVNGCDWLAGWKSTLLALKTSSGMCERLSLVDWQPALHAGKEWDFYTLLQPKFPKLQGVVARE</sequence>
<dbReference type="Proteomes" id="UP001519460">
    <property type="component" value="Unassembled WGS sequence"/>
</dbReference>
<evidence type="ECO:0000313" key="1">
    <source>
        <dbReference type="EMBL" id="KAK7506521.1"/>
    </source>
</evidence>